<name>A0ABR1TJ20_9PEZI</name>
<dbReference type="EMBL" id="JAQQWM010000009">
    <property type="protein sequence ID" value="KAK8045739.1"/>
    <property type="molecule type" value="Genomic_DNA"/>
</dbReference>
<proteinExistence type="predicted"/>
<sequence>MSPAPAPTNPLPATPRAPRPPPKHSHSQSSSSMRSEVSYEVKVWAQKGAGGPFRGSMTDAIKVESRPECV</sequence>
<feature type="region of interest" description="Disordered" evidence="1">
    <location>
        <begin position="1"/>
        <end position="38"/>
    </location>
</feature>
<organism evidence="2 3">
    <name type="scientific">Apiospora saccharicola</name>
    <dbReference type="NCBI Taxonomy" id="335842"/>
    <lineage>
        <taxon>Eukaryota</taxon>
        <taxon>Fungi</taxon>
        <taxon>Dikarya</taxon>
        <taxon>Ascomycota</taxon>
        <taxon>Pezizomycotina</taxon>
        <taxon>Sordariomycetes</taxon>
        <taxon>Xylariomycetidae</taxon>
        <taxon>Amphisphaeriales</taxon>
        <taxon>Apiosporaceae</taxon>
        <taxon>Apiospora</taxon>
    </lineage>
</organism>
<evidence type="ECO:0000313" key="2">
    <source>
        <dbReference type="EMBL" id="KAK8045739.1"/>
    </source>
</evidence>
<evidence type="ECO:0000313" key="3">
    <source>
        <dbReference type="Proteomes" id="UP001446871"/>
    </source>
</evidence>
<evidence type="ECO:0000256" key="1">
    <source>
        <dbReference type="SAM" id="MobiDB-lite"/>
    </source>
</evidence>
<feature type="compositionally biased region" description="Low complexity" evidence="1">
    <location>
        <begin position="27"/>
        <end position="38"/>
    </location>
</feature>
<accession>A0ABR1TJ20</accession>
<comment type="caution">
    <text evidence="2">The sequence shown here is derived from an EMBL/GenBank/DDBJ whole genome shotgun (WGS) entry which is preliminary data.</text>
</comment>
<keyword evidence="3" id="KW-1185">Reference proteome</keyword>
<dbReference type="Proteomes" id="UP001446871">
    <property type="component" value="Unassembled WGS sequence"/>
</dbReference>
<gene>
    <name evidence="2" type="ORF">PG996_013803</name>
</gene>
<feature type="compositionally biased region" description="Pro residues" evidence="1">
    <location>
        <begin position="1"/>
        <end position="20"/>
    </location>
</feature>
<protein>
    <submittedName>
        <fullName evidence="2">Uncharacterized protein</fullName>
    </submittedName>
</protein>
<reference evidence="2 3" key="1">
    <citation type="submission" date="2023-01" db="EMBL/GenBank/DDBJ databases">
        <title>Analysis of 21 Apiospora genomes using comparative genomics revels a genus with tremendous synthesis potential of carbohydrate active enzymes and secondary metabolites.</title>
        <authorList>
            <person name="Sorensen T."/>
        </authorList>
    </citation>
    <scope>NUCLEOTIDE SEQUENCE [LARGE SCALE GENOMIC DNA]</scope>
    <source>
        <strain evidence="2 3">CBS 83171</strain>
    </source>
</reference>